<evidence type="ECO:0000313" key="1">
    <source>
        <dbReference type="EMBL" id="VDC93335.1"/>
    </source>
</evidence>
<dbReference type="AlphaFoldDB" id="A0A3P6AU66"/>
<dbReference type="EMBL" id="LR031573">
    <property type="protein sequence ID" value="VDC93335.1"/>
    <property type="molecule type" value="Genomic_DNA"/>
</dbReference>
<proteinExistence type="predicted"/>
<sequence>MPSSTFLAHMLGAEYSNSAYGKSTAKQCLLQSGLRVSLQRNQLYLLFRSGLTSMESLCNSSTEML</sequence>
<name>A0A3P6AU66_BRACM</name>
<gene>
    <name evidence="1" type="ORF">BRAA02T09277Z</name>
</gene>
<accession>A0A3P6AU66</accession>
<organism evidence="1">
    <name type="scientific">Brassica campestris</name>
    <name type="common">Field mustard</name>
    <dbReference type="NCBI Taxonomy" id="3711"/>
    <lineage>
        <taxon>Eukaryota</taxon>
        <taxon>Viridiplantae</taxon>
        <taxon>Streptophyta</taxon>
        <taxon>Embryophyta</taxon>
        <taxon>Tracheophyta</taxon>
        <taxon>Spermatophyta</taxon>
        <taxon>Magnoliopsida</taxon>
        <taxon>eudicotyledons</taxon>
        <taxon>Gunneridae</taxon>
        <taxon>Pentapetalae</taxon>
        <taxon>rosids</taxon>
        <taxon>malvids</taxon>
        <taxon>Brassicales</taxon>
        <taxon>Brassicaceae</taxon>
        <taxon>Brassiceae</taxon>
        <taxon>Brassica</taxon>
    </lineage>
</organism>
<protein>
    <submittedName>
        <fullName evidence="1">Uncharacterized protein</fullName>
    </submittedName>
</protein>
<reference evidence="1" key="1">
    <citation type="submission" date="2018-11" db="EMBL/GenBank/DDBJ databases">
        <authorList>
            <consortium name="Genoscope - CEA"/>
            <person name="William W."/>
        </authorList>
    </citation>
    <scope>NUCLEOTIDE SEQUENCE</scope>
</reference>